<keyword evidence="1" id="KW-1133">Transmembrane helix</keyword>
<sequence>MQSIPQRAATGCYLDSGFSPSLFALFEVVAHNHQILNGLSYLIAQHFKHESLNCLNILMGLDGRIQIGIYSSLMKKPQLKPTSKSKRRMSLLWLESPWNLCKNIAKIIVRLELRILTVGSISLSILKILSHFLFSPF</sequence>
<keyword evidence="1" id="KW-0472">Membrane</keyword>
<accession>E9DAD4</accession>
<dbReference type="EMBL" id="GL636496">
    <property type="protein sequence ID" value="EFW16865.1"/>
    <property type="molecule type" value="Genomic_DNA"/>
</dbReference>
<proteinExistence type="predicted"/>
<evidence type="ECO:0000256" key="1">
    <source>
        <dbReference type="SAM" id="Phobius"/>
    </source>
</evidence>
<dbReference type="AlphaFoldDB" id="E9DAD4"/>
<evidence type="ECO:0000313" key="3">
    <source>
        <dbReference type="Proteomes" id="UP000002497"/>
    </source>
</evidence>
<protein>
    <submittedName>
        <fullName evidence="2">Uncharacterized protein</fullName>
    </submittedName>
</protein>
<reference evidence="3" key="2">
    <citation type="submission" date="2010-03" db="EMBL/GenBank/DDBJ databases">
        <title>The genome sequence of Coccidioides posadasii strain Silveira.</title>
        <authorList>
            <consortium name="The Broad Institute Genome Sequencing Center for Infectious Disease"/>
            <person name="Neafsey D."/>
            <person name="Orbach M."/>
            <person name="Henn M.R."/>
            <person name="Cole G.T."/>
            <person name="Galgiani J."/>
            <person name="Gardner M.J."/>
            <person name="Kirkland T.N."/>
            <person name="Taylor J.W."/>
            <person name="Young S.K."/>
            <person name="Zeng Q."/>
            <person name="Koehrsen M."/>
            <person name="Alvarado L."/>
            <person name="Berlin A."/>
            <person name="Borenstein D."/>
            <person name="Chapman S.B."/>
            <person name="Chen Z."/>
            <person name="Engels R."/>
            <person name="Freedman E."/>
            <person name="Gellesch M."/>
            <person name="Goldberg J."/>
            <person name="Griggs A."/>
            <person name="Gujja S."/>
            <person name="Heilman E."/>
            <person name="Heiman D."/>
            <person name="Howarth C."/>
            <person name="Jen D."/>
            <person name="Larson L."/>
            <person name="Mehta T."/>
            <person name="Neiman D."/>
            <person name="Park D."/>
            <person name="Pearson M."/>
            <person name="Richards J."/>
            <person name="Roberts A."/>
            <person name="Saif S."/>
            <person name="Shea T."/>
            <person name="Shenoy N."/>
            <person name="Sisk P."/>
            <person name="Stolte C."/>
            <person name="Sykes S."/>
            <person name="Walk T."/>
            <person name="White J."/>
            <person name="Yandava C."/>
            <person name="Haas B."/>
            <person name="Nusbaum C."/>
            <person name="Birren B."/>
        </authorList>
    </citation>
    <scope>NUCLEOTIDE SEQUENCE [LARGE SCALE GENOMIC DNA]</scope>
    <source>
        <strain evidence="3">RMSCC 757 / Silveira</strain>
    </source>
</reference>
<dbReference type="Proteomes" id="UP000002497">
    <property type="component" value="Unassembled WGS sequence"/>
</dbReference>
<gene>
    <name evidence="2" type="ORF">CPSG_06824</name>
</gene>
<keyword evidence="3" id="KW-1185">Reference proteome</keyword>
<dbReference type="HOGENOM" id="CLU_1864935_0_0_1"/>
<name>E9DAD4_COCPS</name>
<keyword evidence="1" id="KW-0812">Transmembrane</keyword>
<reference evidence="3" key="1">
    <citation type="journal article" date="2010" name="Genome Res.">
        <title>Population genomic sequencing of Coccidioides fungi reveals recent hybridization and transposon control.</title>
        <authorList>
            <person name="Neafsey D.E."/>
            <person name="Barker B.M."/>
            <person name="Sharpton T.J."/>
            <person name="Stajich J.E."/>
            <person name="Park D.J."/>
            <person name="Whiston E."/>
            <person name="Hung C.-Y."/>
            <person name="McMahan C."/>
            <person name="White J."/>
            <person name="Sykes S."/>
            <person name="Heiman D."/>
            <person name="Young S."/>
            <person name="Zeng Q."/>
            <person name="Abouelleil A."/>
            <person name="Aftuck L."/>
            <person name="Bessette D."/>
            <person name="Brown A."/>
            <person name="FitzGerald M."/>
            <person name="Lui A."/>
            <person name="Macdonald J.P."/>
            <person name="Priest M."/>
            <person name="Orbach M.J."/>
            <person name="Galgiani J.N."/>
            <person name="Kirkland T.N."/>
            <person name="Cole G.T."/>
            <person name="Birren B.W."/>
            <person name="Henn M.R."/>
            <person name="Taylor J.W."/>
            <person name="Rounsley S.D."/>
        </authorList>
    </citation>
    <scope>NUCLEOTIDE SEQUENCE [LARGE SCALE GENOMIC DNA]</scope>
    <source>
        <strain evidence="3">RMSCC 757 / Silveira</strain>
    </source>
</reference>
<evidence type="ECO:0000313" key="2">
    <source>
        <dbReference type="EMBL" id="EFW16865.1"/>
    </source>
</evidence>
<feature type="transmembrane region" description="Helical" evidence="1">
    <location>
        <begin position="115"/>
        <end position="134"/>
    </location>
</feature>
<dbReference type="VEuPathDB" id="FungiDB:CPSG_06824"/>
<organism evidence="3">
    <name type="scientific">Coccidioides posadasii (strain RMSCC 757 / Silveira)</name>
    <name type="common">Valley fever fungus</name>
    <dbReference type="NCBI Taxonomy" id="443226"/>
    <lineage>
        <taxon>Eukaryota</taxon>
        <taxon>Fungi</taxon>
        <taxon>Dikarya</taxon>
        <taxon>Ascomycota</taxon>
        <taxon>Pezizomycotina</taxon>
        <taxon>Eurotiomycetes</taxon>
        <taxon>Eurotiomycetidae</taxon>
        <taxon>Onygenales</taxon>
        <taxon>Onygenaceae</taxon>
        <taxon>Coccidioides</taxon>
    </lineage>
</organism>